<sequence length="97" mass="11074">MTSFSFSEVTITLGGVQIQAMQIHYALSDKPVRGVYRASGEIPVRSIGKSLDLVLSRQEPCPVPQSRFEIARKAKFIRRGNRSRKLQVSRARKWGWR</sequence>
<keyword evidence="2" id="KW-1185">Reference proteome</keyword>
<dbReference type="EMBL" id="BJXB01000001">
    <property type="protein sequence ID" value="GEM44804.1"/>
    <property type="molecule type" value="Genomic_DNA"/>
</dbReference>
<dbReference type="AlphaFoldDB" id="A0A511MW46"/>
<comment type="caution">
    <text evidence="1">The sequence shown here is derived from an EMBL/GenBank/DDBJ whole genome shotgun (WGS) entry which is preliminary data.</text>
</comment>
<name>A0A511MW46_DEIC1</name>
<organism evidence="1 2">
    <name type="scientific">Deinococcus cellulosilyticus (strain DSM 18568 / NBRC 106333 / KACC 11606 / 5516J-15)</name>
    <dbReference type="NCBI Taxonomy" id="1223518"/>
    <lineage>
        <taxon>Bacteria</taxon>
        <taxon>Thermotogati</taxon>
        <taxon>Deinococcota</taxon>
        <taxon>Deinococci</taxon>
        <taxon>Deinococcales</taxon>
        <taxon>Deinococcaceae</taxon>
        <taxon>Deinococcus</taxon>
    </lineage>
</organism>
<gene>
    <name evidence="1" type="ORF">DC3_04390</name>
</gene>
<protein>
    <submittedName>
        <fullName evidence="1">Uncharacterized protein</fullName>
    </submittedName>
</protein>
<evidence type="ECO:0000313" key="2">
    <source>
        <dbReference type="Proteomes" id="UP000321306"/>
    </source>
</evidence>
<dbReference type="RefSeq" id="WP_146881934.1">
    <property type="nucleotide sequence ID" value="NZ_BJXB01000001.1"/>
</dbReference>
<proteinExistence type="predicted"/>
<accession>A0A511MW46</accession>
<dbReference type="Proteomes" id="UP000321306">
    <property type="component" value="Unassembled WGS sequence"/>
</dbReference>
<reference evidence="1 2" key="1">
    <citation type="submission" date="2019-07" db="EMBL/GenBank/DDBJ databases">
        <title>Whole genome shotgun sequence of Deinococcus cellulosilyticus NBRC 106333.</title>
        <authorList>
            <person name="Hosoyama A."/>
            <person name="Uohara A."/>
            <person name="Ohji S."/>
            <person name="Ichikawa N."/>
        </authorList>
    </citation>
    <scope>NUCLEOTIDE SEQUENCE [LARGE SCALE GENOMIC DNA]</scope>
    <source>
        <strain evidence="1 2">NBRC 106333</strain>
    </source>
</reference>
<evidence type="ECO:0000313" key="1">
    <source>
        <dbReference type="EMBL" id="GEM44804.1"/>
    </source>
</evidence>